<proteinExistence type="predicted"/>
<evidence type="ECO:0000313" key="5">
    <source>
        <dbReference type="Proteomes" id="UP000064967"/>
    </source>
</evidence>
<keyword evidence="2" id="KW-0378">Hydrolase</keyword>
<dbReference type="KEGG" id="llu:AKJ09_06028"/>
<keyword evidence="1" id="KW-0479">Metal-binding</keyword>
<evidence type="ECO:0000256" key="1">
    <source>
        <dbReference type="ARBA" id="ARBA00022723"/>
    </source>
</evidence>
<dbReference type="Pfam" id="PF00149">
    <property type="entry name" value="Metallophos"/>
    <property type="match status" value="1"/>
</dbReference>
<dbReference type="InterPro" id="IPR051158">
    <property type="entry name" value="Metallophosphoesterase_sf"/>
</dbReference>
<dbReference type="Proteomes" id="UP000064967">
    <property type="component" value="Chromosome"/>
</dbReference>
<organism evidence="4 5">
    <name type="scientific">Labilithrix luteola</name>
    <dbReference type="NCBI Taxonomy" id="1391654"/>
    <lineage>
        <taxon>Bacteria</taxon>
        <taxon>Pseudomonadati</taxon>
        <taxon>Myxococcota</taxon>
        <taxon>Polyangia</taxon>
        <taxon>Polyangiales</taxon>
        <taxon>Labilitrichaceae</taxon>
        <taxon>Labilithrix</taxon>
    </lineage>
</organism>
<protein>
    <submittedName>
        <fullName evidence="4">Putative phosphoesterase</fullName>
    </submittedName>
</protein>
<gene>
    <name evidence="4" type="ORF">AKJ09_06028</name>
</gene>
<dbReference type="GO" id="GO:0009245">
    <property type="term" value="P:lipid A biosynthetic process"/>
    <property type="evidence" value="ECO:0007669"/>
    <property type="project" value="TreeGrafter"/>
</dbReference>
<dbReference type="GO" id="GO:0046872">
    <property type="term" value="F:metal ion binding"/>
    <property type="evidence" value="ECO:0007669"/>
    <property type="project" value="UniProtKB-KW"/>
</dbReference>
<dbReference type="EMBL" id="CP012333">
    <property type="protein sequence ID" value="AKU99364.1"/>
    <property type="molecule type" value="Genomic_DNA"/>
</dbReference>
<sequence length="282" mass="30824">MPIVPLALAAAVGTTLAYSRIAAGRRDGIAVTWHRIPWRGERSARVVQLTDIHVGPTTPRRVLSRVADVVRTLDCDLVALTGDYVNASVFHVHRMTELVRSLPAPCVAVLGNHDHWANADRVQSALESGGARVLRNESTVVEGRHGALTIVGVDDGRSRHADVVRAFANVRDPERALVLTHYPNTAEEIAPMRAPLVLSGHTHAGQIDVPRVTAMLAKLTGHRYLQGFYRVSETTELYVNAGIGHSMHGFRAGRTCPEIAVFELDPEADERRSTVLRAALWD</sequence>
<dbReference type="PANTHER" id="PTHR31302:SF31">
    <property type="entry name" value="PHOSPHODIESTERASE YAEI"/>
    <property type="match status" value="1"/>
</dbReference>
<accession>A0A0K1Q1W9</accession>
<evidence type="ECO:0000313" key="4">
    <source>
        <dbReference type="EMBL" id="AKU99364.1"/>
    </source>
</evidence>
<dbReference type="AlphaFoldDB" id="A0A0K1Q1W9"/>
<dbReference type="SUPFAM" id="SSF56300">
    <property type="entry name" value="Metallo-dependent phosphatases"/>
    <property type="match status" value="1"/>
</dbReference>
<keyword evidence="5" id="KW-1185">Reference proteome</keyword>
<dbReference type="STRING" id="1391654.AKJ09_06028"/>
<dbReference type="InterPro" id="IPR004843">
    <property type="entry name" value="Calcineurin-like_PHP"/>
</dbReference>
<dbReference type="Gene3D" id="3.60.21.10">
    <property type="match status" value="1"/>
</dbReference>
<dbReference type="GO" id="GO:0016020">
    <property type="term" value="C:membrane"/>
    <property type="evidence" value="ECO:0007669"/>
    <property type="project" value="GOC"/>
</dbReference>
<name>A0A0K1Q1W9_9BACT</name>
<dbReference type="GO" id="GO:0008758">
    <property type="term" value="F:UDP-2,3-diacylglucosamine hydrolase activity"/>
    <property type="evidence" value="ECO:0007669"/>
    <property type="project" value="TreeGrafter"/>
</dbReference>
<dbReference type="OrthoDB" id="9780884at2"/>
<dbReference type="RefSeq" id="WP_146650799.1">
    <property type="nucleotide sequence ID" value="NZ_CP012333.1"/>
</dbReference>
<dbReference type="InterPro" id="IPR029052">
    <property type="entry name" value="Metallo-depent_PP-like"/>
</dbReference>
<feature type="domain" description="Calcineurin-like phosphoesterase" evidence="3">
    <location>
        <begin position="45"/>
        <end position="204"/>
    </location>
</feature>
<reference evidence="4 5" key="1">
    <citation type="submission" date="2015-08" db="EMBL/GenBank/DDBJ databases">
        <authorList>
            <person name="Babu N.S."/>
            <person name="Beckwith C.J."/>
            <person name="Beseler K.G."/>
            <person name="Brison A."/>
            <person name="Carone J.V."/>
            <person name="Caskin T.P."/>
            <person name="Diamond M."/>
            <person name="Durham M.E."/>
            <person name="Foxe J.M."/>
            <person name="Go M."/>
            <person name="Henderson B.A."/>
            <person name="Jones I.B."/>
            <person name="McGettigan J.A."/>
            <person name="Micheletti S.J."/>
            <person name="Nasrallah M.E."/>
            <person name="Ortiz D."/>
            <person name="Piller C.R."/>
            <person name="Privatt S.R."/>
            <person name="Schneider S.L."/>
            <person name="Sharp S."/>
            <person name="Smith T.C."/>
            <person name="Stanton J.D."/>
            <person name="Ullery H.E."/>
            <person name="Wilson R.J."/>
            <person name="Serrano M.G."/>
            <person name="Buck G."/>
            <person name="Lee V."/>
            <person name="Wang Y."/>
            <person name="Carvalho R."/>
            <person name="Voegtly L."/>
            <person name="Shi R."/>
            <person name="Duckworth R."/>
            <person name="Johnson A."/>
            <person name="Loviza R."/>
            <person name="Walstead R."/>
            <person name="Shah Z."/>
            <person name="Kiflezghi M."/>
            <person name="Wade K."/>
            <person name="Ball S.L."/>
            <person name="Bradley K.W."/>
            <person name="Asai D.J."/>
            <person name="Bowman C.A."/>
            <person name="Russell D.A."/>
            <person name="Pope W.H."/>
            <person name="Jacobs-Sera D."/>
            <person name="Hendrix R.W."/>
            <person name="Hatfull G.F."/>
        </authorList>
    </citation>
    <scope>NUCLEOTIDE SEQUENCE [LARGE SCALE GENOMIC DNA]</scope>
    <source>
        <strain evidence="4 5">DSM 27648</strain>
    </source>
</reference>
<dbReference type="PANTHER" id="PTHR31302">
    <property type="entry name" value="TRANSMEMBRANE PROTEIN WITH METALLOPHOSPHOESTERASE DOMAIN-RELATED"/>
    <property type="match status" value="1"/>
</dbReference>
<evidence type="ECO:0000259" key="3">
    <source>
        <dbReference type="Pfam" id="PF00149"/>
    </source>
</evidence>
<evidence type="ECO:0000256" key="2">
    <source>
        <dbReference type="ARBA" id="ARBA00022801"/>
    </source>
</evidence>